<sequence length="166" mass="18964">MTALAQAKFQQLASSLMGQRTVRPHLCIHHSLLPTPLLKPSSTLLFGFSRRLPFRQESLQLLNILHSLLTSPLLLSHQTVSKRKLRPKTRTCRTGQRQFLRDLRLFALRRARQREAGCSLVRCKSVCELVGAEKFWTSQTSSIELSLHLGQLTLFFAKLRFAVPVF</sequence>
<reference evidence="1 2" key="1">
    <citation type="journal article" date="2022" name="bioRxiv">
        <title>Genomics of Preaxostyla Flagellates Illuminates Evolutionary Transitions and the Path Towards Mitochondrial Loss.</title>
        <authorList>
            <person name="Novak L.V.F."/>
            <person name="Treitli S.C."/>
            <person name="Pyrih J."/>
            <person name="Halakuc P."/>
            <person name="Pipaliya S.V."/>
            <person name="Vacek V."/>
            <person name="Brzon O."/>
            <person name="Soukal P."/>
            <person name="Eme L."/>
            <person name="Dacks J.B."/>
            <person name="Karnkowska A."/>
            <person name="Elias M."/>
            <person name="Hampl V."/>
        </authorList>
    </citation>
    <scope>NUCLEOTIDE SEQUENCE [LARGE SCALE GENOMIC DNA]</scope>
    <source>
        <strain evidence="1">NAU3</strain>
        <tissue evidence="1">Gut</tissue>
    </source>
</reference>
<dbReference type="Proteomes" id="UP001281761">
    <property type="component" value="Unassembled WGS sequence"/>
</dbReference>
<protein>
    <submittedName>
        <fullName evidence="1">Uncharacterized protein</fullName>
    </submittedName>
</protein>
<organism evidence="1 2">
    <name type="scientific">Blattamonas nauphoetae</name>
    <dbReference type="NCBI Taxonomy" id="2049346"/>
    <lineage>
        <taxon>Eukaryota</taxon>
        <taxon>Metamonada</taxon>
        <taxon>Preaxostyla</taxon>
        <taxon>Oxymonadida</taxon>
        <taxon>Blattamonas</taxon>
    </lineage>
</organism>
<name>A0ABQ9WNC1_9EUKA</name>
<accession>A0ABQ9WNC1</accession>
<keyword evidence="2" id="KW-1185">Reference proteome</keyword>
<evidence type="ECO:0000313" key="2">
    <source>
        <dbReference type="Proteomes" id="UP001281761"/>
    </source>
</evidence>
<evidence type="ECO:0000313" key="1">
    <source>
        <dbReference type="EMBL" id="KAK2940984.1"/>
    </source>
</evidence>
<comment type="caution">
    <text evidence="1">The sequence shown here is derived from an EMBL/GenBank/DDBJ whole genome shotgun (WGS) entry which is preliminary data.</text>
</comment>
<gene>
    <name evidence="1" type="ORF">BLNAU_24099</name>
</gene>
<dbReference type="EMBL" id="JARBJD010000570">
    <property type="protein sequence ID" value="KAK2940984.1"/>
    <property type="molecule type" value="Genomic_DNA"/>
</dbReference>
<proteinExistence type="predicted"/>